<organism evidence="13 14">
    <name type="scientific">Penicillium atrosanguineum</name>
    <dbReference type="NCBI Taxonomy" id="1132637"/>
    <lineage>
        <taxon>Eukaryota</taxon>
        <taxon>Fungi</taxon>
        <taxon>Dikarya</taxon>
        <taxon>Ascomycota</taxon>
        <taxon>Pezizomycotina</taxon>
        <taxon>Eurotiomycetes</taxon>
        <taxon>Eurotiomycetidae</taxon>
        <taxon>Eurotiales</taxon>
        <taxon>Aspergillaceae</taxon>
        <taxon>Penicillium</taxon>
    </lineage>
</organism>
<evidence type="ECO:0000256" key="11">
    <source>
        <dbReference type="RuleBase" id="RU364144"/>
    </source>
</evidence>
<evidence type="ECO:0000256" key="2">
    <source>
        <dbReference type="ARBA" id="ARBA00005716"/>
    </source>
</evidence>
<evidence type="ECO:0000256" key="8">
    <source>
        <dbReference type="ARBA" id="ARBA00023242"/>
    </source>
</evidence>
<evidence type="ECO:0000256" key="10">
    <source>
        <dbReference type="ARBA" id="ARBA00031261"/>
    </source>
</evidence>
<evidence type="ECO:0000256" key="4">
    <source>
        <dbReference type="ARBA" id="ARBA00020637"/>
    </source>
</evidence>
<protein>
    <recommendedName>
        <fullName evidence="4 11">Mediator of RNA polymerase II transcription subunit 8</fullName>
    </recommendedName>
    <alternativeName>
        <fullName evidence="10 11">Mediator complex subunit 8</fullName>
    </alternativeName>
</protein>
<reference evidence="13" key="2">
    <citation type="journal article" date="2023" name="IMA Fungus">
        <title>Comparative genomic study of the Penicillium genus elucidates a diverse pangenome and 15 lateral gene transfer events.</title>
        <authorList>
            <person name="Petersen C."/>
            <person name="Sorensen T."/>
            <person name="Nielsen M.R."/>
            <person name="Sondergaard T.E."/>
            <person name="Sorensen J.L."/>
            <person name="Fitzpatrick D.A."/>
            <person name="Frisvad J.C."/>
            <person name="Nielsen K.L."/>
        </authorList>
    </citation>
    <scope>NUCLEOTIDE SEQUENCE</scope>
    <source>
        <strain evidence="13">IBT 21472</strain>
    </source>
</reference>
<dbReference type="FunFam" id="1.20.58.1710:FF:000002">
    <property type="entry name" value="Mediator of RNA polymerase II transcription subunit 8"/>
    <property type="match status" value="1"/>
</dbReference>
<dbReference type="GO" id="GO:0070847">
    <property type="term" value="C:core mediator complex"/>
    <property type="evidence" value="ECO:0007669"/>
    <property type="project" value="TreeGrafter"/>
</dbReference>
<dbReference type="GO" id="GO:0000978">
    <property type="term" value="F:RNA polymerase II cis-regulatory region sequence-specific DNA binding"/>
    <property type="evidence" value="ECO:0007669"/>
    <property type="project" value="TreeGrafter"/>
</dbReference>
<sequence length="255" mass="28136">MSALTSDQIKVLEQSRQRLVQLTRSLGSLIASLNQSDPLPPWSSLQSQASIISNNLVSVSEHLSDHRDLLSSLVAYPGPDYPGRTQASTLEQLLRTKLDPRVQDWVARGRTAGTEPPAVDASNLNSSAIAAAAHAQKPLSETELADLWEWAPIEANQEARRRNWGGNFTLEEREAGIQNVVTGLKRQLEDDEGSEDEEEEEEDEEGEDEMEVVGVHRKSGGNGFEFEIAPHHAHAVEPVVPLADILRYMTTGRMQ</sequence>
<evidence type="ECO:0000256" key="5">
    <source>
        <dbReference type="ARBA" id="ARBA00023015"/>
    </source>
</evidence>
<gene>
    <name evidence="11" type="primary">MED8</name>
    <name evidence="13" type="ORF">N7476_007401</name>
</gene>
<evidence type="ECO:0000313" key="13">
    <source>
        <dbReference type="EMBL" id="KAJ5311541.1"/>
    </source>
</evidence>
<evidence type="ECO:0000256" key="1">
    <source>
        <dbReference type="ARBA" id="ARBA00004123"/>
    </source>
</evidence>
<dbReference type="InterPro" id="IPR019364">
    <property type="entry name" value="Mediatior_Med8_fun/met"/>
</dbReference>
<reference evidence="13" key="1">
    <citation type="submission" date="2022-12" db="EMBL/GenBank/DDBJ databases">
        <authorList>
            <person name="Petersen C."/>
        </authorList>
    </citation>
    <scope>NUCLEOTIDE SEQUENCE</scope>
    <source>
        <strain evidence="13">IBT 21472</strain>
    </source>
</reference>
<dbReference type="Gene3D" id="1.20.58.1710">
    <property type="match status" value="1"/>
</dbReference>
<accession>A0A9W9LAM7</accession>
<evidence type="ECO:0000256" key="12">
    <source>
        <dbReference type="SAM" id="MobiDB-lite"/>
    </source>
</evidence>
<feature type="region of interest" description="Disordered" evidence="12">
    <location>
        <begin position="186"/>
        <end position="211"/>
    </location>
</feature>
<evidence type="ECO:0000256" key="9">
    <source>
        <dbReference type="ARBA" id="ARBA00025687"/>
    </source>
</evidence>
<proteinExistence type="inferred from homology"/>
<evidence type="ECO:0000256" key="3">
    <source>
        <dbReference type="ARBA" id="ARBA00011837"/>
    </source>
</evidence>
<dbReference type="Proteomes" id="UP001147746">
    <property type="component" value="Unassembled WGS sequence"/>
</dbReference>
<evidence type="ECO:0000313" key="14">
    <source>
        <dbReference type="Proteomes" id="UP001147746"/>
    </source>
</evidence>
<dbReference type="AlphaFoldDB" id="A0A9W9LAM7"/>
<comment type="subcellular location">
    <subcellularLocation>
        <location evidence="1 11">Nucleus</location>
    </subcellularLocation>
</comment>
<feature type="compositionally biased region" description="Acidic residues" evidence="12">
    <location>
        <begin position="189"/>
        <end position="211"/>
    </location>
</feature>
<dbReference type="GO" id="GO:0006357">
    <property type="term" value="P:regulation of transcription by RNA polymerase II"/>
    <property type="evidence" value="ECO:0007669"/>
    <property type="project" value="InterPro"/>
</dbReference>
<dbReference type="EMBL" id="JAPZBO010000007">
    <property type="protein sequence ID" value="KAJ5311541.1"/>
    <property type="molecule type" value="Genomic_DNA"/>
</dbReference>
<dbReference type="Gene3D" id="6.10.250.2610">
    <property type="match status" value="1"/>
</dbReference>
<dbReference type="Pfam" id="PF10232">
    <property type="entry name" value="Med8"/>
    <property type="match status" value="1"/>
</dbReference>
<keyword evidence="5 11" id="KW-0805">Transcription regulation</keyword>
<dbReference type="PANTHER" id="PTHR13074:SF9">
    <property type="entry name" value="MEDIATOR OF RNA POLYMERASE II TRANSCRIPTION SUBUNIT 8"/>
    <property type="match status" value="1"/>
</dbReference>
<keyword evidence="6 11" id="KW-0010">Activator</keyword>
<dbReference type="OrthoDB" id="5329317at2759"/>
<name>A0A9W9LAM7_9EURO</name>
<keyword evidence="14" id="KW-1185">Reference proteome</keyword>
<comment type="function">
    <text evidence="9 11">Component of the Mediator complex, a coactivator involved in the regulated transcription of nearly all RNA polymerase II-dependent genes. Mediator functions as a bridge to convey information from gene-specific regulatory proteins to the basal RNA polymerase II transcription machinery. Mediator is recruited to promoters by direct interactions with regulatory proteins and serves as a scaffold for the assembly of a functional preinitiation complex with RNA polymerase II and the general transcription factors.</text>
</comment>
<keyword evidence="7 11" id="KW-0804">Transcription</keyword>
<dbReference type="GO" id="GO:0003712">
    <property type="term" value="F:transcription coregulator activity"/>
    <property type="evidence" value="ECO:0007669"/>
    <property type="project" value="InterPro"/>
</dbReference>
<evidence type="ECO:0000256" key="6">
    <source>
        <dbReference type="ARBA" id="ARBA00023159"/>
    </source>
</evidence>
<dbReference type="PANTHER" id="PTHR13074">
    <property type="entry name" value="MEDIATOR OF RNA POLYMERASE II TRANSCRIPTION SUBUNIT 8"/>
    <property type="match status" value="1"/>
</dbReference>
<evidence type="ECO:0000256" key="7">
    <source>
        <dbReference type="ARBA" id="ARBA00023163"/>
    </source>
</evidence>
<keyword evidence="8 11" id="KW-0539">Nucleus</keyword>
<dbReference type="GO" id="GO:0016592">
    <property type="term" value="C:mediator complex"/>
    <property type="evidence" value="ECO:0007669"/>
    <property type="project" value="InterPro"/>
</dbReference>
<comment type="similarity">
    <text evidence="2 11">Belongs to the Mediator complex subunit 8 family.</text>
</comment>
<comment type="subunit">
    <text evidence="3 11">Component of the Mediator complex.</text>
</comment>
<comment type="caution">
    <text evidence="13">The sequence shown here is derived from an EMBL/GenBank/DDBJ whole genome shotgun (WGS) entry which is preliminary data.</text>
</comment>